<dbReference type="InterPro" id="IPR051465">
    <property type="entry name" value="Cell_Envelope_Struct_Comp"/>
</dbReference>
<dbReference type="PANTHER" id="PTHR43308:SF5">
    <property type="entry name" value="S-LAYER PROTEIN _ PEPTIDOGLYCAN ENDO-BETA-N-ACETYLGLUCOSAMINIDASE"/>
    <property type="match status" value="1"/>
</dbReference>
<dbReference type="EMBL" id="FOTS01000014">
    <property type="protein sequence ID" value="SFL70567.1"/>
    <property type="molecule type" value="Genomic_DNA"/>
</dbReference>
<dbReference type="PANTHER" id="PTHR43308">
    <property type="entry name" value="OUTER MEMBRANE PROTEIN ALPHA-RELATED"/>
    <property type="match status" value="1"/>
</dbReference>
<feature type="chain" id="PRO_5011595534" evidence="1">
    <location>
        <begin position="24"/>
        <end position="452"/>
    </location>
</feature>
<accession>A0A1I4JWK5</accession>
<dbReference type="RefSeq" id="WP_090935829.1">
    <property type="nucleotide sequence ID" value="NZ_FOTS01000014.1"/>
</dbReference>
<dbReference type="InterPro" id="IPR001119">
    <property type="entry name" value="SLH_dom"/>
</dbReference>
<gene>
    <name evidence="3" type="ORF">SAMN04490355_101456</name>
</gene>
<dbReference type="PROSITE" id="PS51272">
    <property type="entry name" value="SLH"/>
    <property type="match status" value="1"/>
</dbReference>
<protein>
    <submittedName>
        <fullName evidence="3">S-layer homology domain-containing protein</fullName>
    </submittedName>
</protein>
<dbReference type="Proteomes" id="UP000199520">
    <property type="component" value="Unassembled WGS sequence"/>
</dbReference>
<keyword evidence="1" id="KW-0732">Signal</keyword>
<organism evidence="3 4">
    <name type="scientific">Pelosinus propionicus DSM 13327</name>
    <dbReference type="NCBI Taxonomy" id="1123291"/>
    <lineage>
        <taxon>Bacteria</taxon>
        <taxon>Bacillati</taxon>
        <taxon>Bacillota</taxon>
        <taxon>Negativicutes</taxon>
        <taxon>Selenomonadales</taxon>
        <taxon>Sporomusaceae</taxon>
        <taxon>Pelosinus</taxon>
    </lineage>
</organism>
<dbReference type="OrthoDB" id="5845122at2"/>
<name>A0A1I4JWK5_9FIRM</name>
<dbReference type="STRING" id="1123291.SAMN04490355_101456"/>
<evidence type="ECO:0000256" key="1">
    <source>
        <dbReference type="SAM" id="SignalP"/>
    </source>
</evidence>
<proteinExistence type="predicted"/>
<sequence>MKKKLLLSLMLLFVFSIVGTVFAAEGTFTNVPANHWSYDAIVQLAKAGIIEGYDEKSFNKDRLLTRYEMALIVAKALPRSTEADEKTVKLMNKLADEYNKELSDLDVRIAKAEATIERNAKGNIFIWKTDLYYRYMNYGKSNAAKTITPYWIFSEQPTIKMNSGWTLSAGTFYSSRLQDGQTRGFIYYGGFSAAGPFEGGNLSVGNFSDVVQSGMVLDTHMSGFKFAFGNNKMKSAVSYGKTWAKNNYVTSSDGVRYATYAFDYALRGSATSPGKASVGDDSNATEMLPPGTTQIIGAVIRTASYRSSYEPKIFTEFGAATGLKSGHTFTVDTVRSSNVPFGNTGYKFQLDYAAGQAYKPGYHTWMLRYAKMGANANICTNDIITDYSVKSISNGVVTFNTTTGLKGWELEYRYYFEENIDLKLNYVQASPITGNGYKDYKYFQAELRFGVR</sequence>
<dbReference type="AlphaFoldDB" id="A0A1I4JWK5"/>
<dbReference type="Pfam" id="PF00395">
    <property type="entry name" value="SLH"/>
    <property type="match status" value="1"/>
</dbReference>
<evidence type="ECO:0000313" key="4">
    <source>
        <dbReference type="Proteomes" id="UP000199520"/>
    </source>
</evidence>
<keyword evidence="4" id="KW-1185">Reference proteome</keyword>
<evidence type="ECO:0000259" key="2">
    <source>
        <dbReference type="PROSITE" id="PS51272"/>
    </source>
</evidence>
<feature type="signal peptide" evidence="1">
    <location>
        <begin position="1"/>
        <end position="23"/>
    </location>
</feature>
<reference evidence="4" key="1">
    <citation type="submission" date="2016-10" db="EMBL/GenBank/DDBJ databases">
        <authorList>
            <person name="Varghese N."/>
            <person name="Submissions S."/>
        </authorList>
    </citation>
    <scope>NUCLEOTIDE SEQUENCE [LARGE SCALE GENOMIC DNA]</scope>
    <source>
        <strain evidence="4">DSM 13327</strain>
    </source>
</reference>
<evidence type="ECO:0000313" key="3">
    <source>
        <dbReference type="EMBL" id="SFL70567.1"/>
    </source>
</evidence>
<feature type="domain" description="SLH" evidence="2">
    <location>
        <begin position="24"/>
        <end position="87"/>
    </location>
</feature>